<dbReference type="SUPFAM" id="SSF50685">
    <property type="entry name" value="Barwin-like endoglucanases"/>
    <property type="match status" value="1"/>
</dbReference>
<dbReference type="AlphaFoldDB" id="A0AAV8BVN0"/>
<proteinExistence type="predicted"/>
<feature type="domain" description="Expansin-like EG45" evidence="5">
    <location>
        <begin position="45"/>
        <end position="148"/>
    </location>
</feature>
<feature type="chain" id="PRO_5043619676" evidence="4">
    <location>
        <begin position="22"/>
        <end position="285"/>
    </location>
</feature>
<organism evidence="6 7">
    <name type="scientific">Rhynchospora pubera</name>
    <dbReference type="NCBI Taxonomy" id="906938"/>
    <lineage>
        <taxon>Eukaryota</taxon>
        <taxon>Viridiplantae</taxon>
        <taxon>Streptophyta</taxon>
        <taxon>Embryophyta</taxon>
        <taxon>Tracheophyta</taxon>
        <taxon>Spermatophyta</taxon>
        <taxon>Magnoliopsida</taxon>
        <taxon>Liliopsida</taxon>
        <taxon>Poales</taxon>
        <taxon>Cyperaceae</taxon>
        <taxon>Cyperoideae</taxon>
        <taxon>Rhynchosporeae</taxon>
        <taxon>Rhynchospora</taxon>
    </lineage>
</organism>
<evidence type="ECO:0000313" key="7">
    <source>
        <dbReference type="Proteomes" id="UP001140206"/>
    </source>
</evidence>
<evidence type="ECO:0000313" key="6">
    <source>
        <dbReference type="EMBL" id="KAJ4747194.1"/>
    </source>
</evidence>
<feature type="compositionally biased region" description="Low complexity" evidence="3">
    <location>
        <begin position="249"/>
        <end position="259"/>
    </location>
</feature>
<dbReference type="Pfam" id="PF03330">
    <property type="entry name" value="DPBB_1"/>
    <property type="match status" value="1"/>
</dbReference>
<accession>A0AAV8BVN0</accession>
<gene>
    <name evidence="6" type="ORF">LUZ62_081599</name>
</gene>
<dbReference type="PROSITE" id="PS50842">
    <property type="entry name" value="EXPANSIN_EG45"/>
    <property type="match status" value="1"/>
</dbReference>
<dbReference type="InterPro" id="IPR002963">
    <property type="entry name" value="Expansin"/>
</dbReference>
<evidence type="ECO:0000256" key="3">
    <source>
        <dbReference type="SAM" id="MobiDB-lite"/>
    </source>
</evidence>
<dbReference type="Proteomes" id="UP001140206">
    <property type="component" value="Chromosome 5"/>
</dbReference>
<feature type="region of interest" description="Disordered" evidence="3">
    <location>
        <begin position="227"/>
        <end position="285"/>
    </location>
</feature>
<dbReference type="InterPro" id="IPR009009">
    <property type="entry name" value="RlpA-like_DPBB"/>
</dbReference>
<evidence type="ECO:0000256" key="1">
    <source>
        <dbReference type="ARBA" id="ARBA00004613"/>
    </source>
</evidence>
<dbReference type="InterPro" id="IPR007112">
    <property type="entry name" value="Expansin/allergen_DPBB_dom"/>
</dbReference>
<evidence type="ECO:0000256" key="4">
    <source>
        <dbReference type="SAM" id="SignalP"/>
    </source>
</evidence>
<keyword evidence="4" id="KW-0732">Signal</keyword>
<sequence length="285" mass="30673">MANLFPILAMVSMLLINGIRVEGLDASGWTAATATSSDSTANPTGGACGYNIIDAEAKYAAAVSALLFKEGQSCGQCYNIKCDSQSGSKCSEGSTVTVVATSFFPPERALPSYGSDSQLMNEHFHLTQSAWEEISSEDSKVVPVLYQRDINGEIDEEIRLPLHQTALATDLTPFFLTLSFVCHPPLTKSHTRNISSLVRSQADGMALSRLLRRAVSLVFCSSLSFSRPKGTRSLSLNRRSPSPSPLPSLRPELTTSPSHSPHKLHLSPPSRPPPFPLSPHGKPPP</sequence>
<keyword evidence="2" id="KW-0964">Secreted</keyword>
<dbReference type="GO" id="GO:0009664">
    <property type="term" value="P:plant-type cell wall organization"/>
    <property type="evidence" value="ECO:0007669"/>
    <property type="project" value="InterPro"/>
</dbReference>
<dbReference type="InterPro" id="IPR036908">
    <property type="entry name" value="RlpA-like_sf"/>
</dbReference>
<feature type="compositionally biased region" description="Pro residues" evidence="3">
    <location>
        <begin position="269"/>
        <end position="285"/>
    </location>
</feature>
<name>A0AAV8BVN0_9POAL</name>
<evidence type="ECO:0000256" key="2">
    <source>
        <dbReference type="ARBA" id="ARBA00022525"/>
    </source>
</evidence>
<feature type="compositionally biased region" description="Low complexity" evidence="3">
    <location>
        <begin position="227"/>
        <end position="241"/>
    </location>
</feature>
<evidence type="ECO:0000259" key="5">
    <source>
        <dbReference type="PROSITE" id="PS50842"/>
    </source>
</evidence>
<comment type="caution">
    <text evidence="6">The sequence shown here is derived from an EMBL/GenBank/DDBJ whole genome shotgun (WGS) entry which is preliminary data.</text>
</comment>
<dbReference type="SMART" id="SM00837">
    <property type="entry name" value="DPBB_1"/>
    <property type="match status" value="1"/>
</dbReference>
<dbReference type="EMBL" id="JAMFTS010000005">
    <property type="protein sequence ID" value="KAJ4747194.1"/>
    <property type="molecule type" value="Genomic_DNA"/>
</dbReference>
<keyword evidence="7" id="KW-1185">Reference proteome</keyword>
<dbReference type="Gene3D" id="2.40.40.10">
    <property type="entry name" value="RlpA-like domain"/>
    <property type="match status" value="1"/>
</dbReference>
<reference evidence="6" key="1">
    <citation type="submission" date="2022-08" db="EMBL/GenBank/DDBJ databases">
        <authorList>
            <person name="Marques A."/>
        </authorList>
    </citation>
    <scope>NUCLEOTIDE SEQUENCE</scope>
    <source>
        <strain evidence="6">RhyPub2mFocal</strain>
        <tissue evidence="6">Leaves</tissue>
    </source>
</reference>
<feature type="signal peptide" evidence="4">
    <location>
        <begin position="1"/>
        <end position="21"/>
    </location>
</feature>
<comment type="subcellular location">
    <subcellularLocation>
        <location evidence="1">Secreted</location>
    </subcellularLocation>
</comment>
<dbReference type="PANTHER" id="PTHR31867">
    <property type="entry name" value="EXPANSIN-A15"/>
    <property type="match status" value="1"/>
</dbReference>
<protein>
    <submittedName>
        <fullName evidence="6">Expansin</fullName>
    </submittedName>
</protein>
<dbReference type="GO" id="GO:0005576">
    <property type="term" value="C:extracellular region"/>
    <property type="evidence" value="ECO:0007669"/>
    <property type="project" value="UniProtKB-SubCell"/>
</dbReference>